<dbReference type="AlphaFoldDB" id="A0AAV5T3L8"/>
<proteinExistence type="predicted"/>
<feature type="non-terminal residue" evidence="1">
    <location>
        <position position="71"/>
    </location>
</feature>
<protein>
    <recommendedName>
        <fullName evidence="3">Clade I nitrous oxide reductase</fullName>
    </recommendedName>
</protein>
<accession>A0AAV5T3L8</accession>
<name>A0AAV5T3L8_9BILA</name>
<dbReference type="EMBL" id="BTSX01000003">
    <property type="protein sequence ID" value="GMS88154.1"/>
    <property type="molecule type" value="Genomic_DNA"/>
</dbReference>
<sequence length="71" mass="8144">IRHDDVEAQRALPIHLQHPASVRFVRVVGGSREHRDEALVEVVAVHHHLMRADDEVDVEGDQHGRQYILPE</sequence>
<organism evidence="1 2">
    <name type="scientific">Pristionchus entomophagus</name>
    <dbReference type="NCBI Taxonomy" id="358040"/>
    <lineage>
        <taxon>Eukaryota</taxon>
        <taxon>Metazoa</taxon>
        <taxon>Ecdysozoa</taxon>
        <taxon>Nematoda</taxon>
        <taxon>Chromadorea</taxon>
        <taxon>Rhabditida</taxon>
        <taxon>Rhabditina</taxon>
        <taxon>Diplogasteromorpha</taxon>
        <taxon>Diplogasteroidea</taxon>
        <taxon>Neodiplogasteridae</taxon>
        <taxon>Pristionchus</taxon>
    </lineage>
</organism>
<keyword evidence="2" id="KW-1185">Reference proteome</keyword>
<feature type="non-terminal residue" evidence="1">
    <location>
        <position position="1"/>
    </location>
</feature>
<evidence type="ECO:0000313" key="1">
    <source>
        <dbReference type="EMBL" id="GMS88154.1"/>
    </source>
</evidence>
<dbReference type="Proteomes" id="UP001432027">
    <property type="component" value="Unassembled WGS sequence"/>
</dbReference>
<gene>
    <name evidence="1" type="ORF">PENTCL1PPCAC_10329</name>
</gene>
<reference evidence="1" key="1">
    <citation type="submission" date="2023-10" db="EMBL/GenBank/DDBJ databases">
        <title>Genome assembly of Pristionchus species.</title>
        <authorList>
            <person name="Yoshida K."/>
            <person name="Sommer R.J."/>
        </authorList>
    </citation>
    <scope>NUCLEOTIDE SEQUENCE</scope>
    <source>
        <strain evidence="1">RS0144</strain>
    </source>
</reference>
<evidence type="ECO:0000313" key="2">
    <source>
        <dbReference type="Proteomes" id="UP001432027"/>
    </source>
</evidence>
<evidence type="ECO:0008006" key="3">
    <source>
        <dbReference type="Google" id="ProtNLM"/>
    </source>
</evidence>
<comment type="caution">
    <text evidence="1">The sequence shown here is derived from an EMBL/GenBank/DDBJ whole genome shotgun (WGS) entry which is preliminary data.</text>
</comment>